<sequence length="111" mass="11963">MMLLLHRASSACTNPDKKPPGEEPGERGAEREGGGTRSRWPGLKDSPVGVRGLVNDVLVGGQQVQSVLAQIHSHVSVPASIQTAADGERRGVRREDEEEEEEETKRPVEGS</sequence>
<proteinExistence type="predicted"/>
<evidence type="ECO:0000256" key="1">
    <source>
        <dbReference type="SAM" id="MobiDB-lite"/>
    </source>
</evidence>
<feature type="region of interest" description="Disordered" evidence="1">
    <location>
        <begin position="1"/>
        <end position="49"/>
    </location>
</feature>
<keyword evidence="3" id="KW-1185">Reference proteome</keyword>
<organism evidence="2 3">
    <name type="scientific">Champsocephalus gunnari</name>
    <name type="common">Mackerel icefish</name>
    <dbReference type="NCBI Taxonomy" id="52237"/>
    <lineage>
        <taxon>Eukaryota</taxon>
        <taxon>Metazoa</taxon>
        <taxon>Chordata</taxon>
        <taxon>Craniata</taxon>
        <taxon>Vertebrata</taxon>
        <taxon>Euteleostomi</taxon>
        <taxon>Actinopterygii</taxon>
        <taxon>Neopterygii</taxon>
        <taxon>Teleostei</taxon>
        <taxon>Neoteleostei</taxon>
        <taxon>Acanthomorphata</taxon>
        <taxon>Eupercaria</taxon>
        <taxon>Perciformes</taxon>
        <taxon>Notothenioidei</taxon>
        <taxon>Channichthyidae</taxon>
        <taxon>Champsocephalus</taxon>
    </lineage>
</organism>
<gene>
    <name evidence="2" type="ORF">CgunFtcFv8_003121</name>
</gene>
<feature type="compositionally biased region" description="Basic and acidic residues" evidence="1">
    <location>
        <begin position="86"/>
        <end position="95"/>
    </location>
</feature>
<dbReference type="Proteomes" id="UP001331515">
    <property type="component" value="Unassembled WGS sequence"/>
</dbReference>
<evidence type="ECO:0000313" key="3">
    <source>
        <dbReference type="Proteomes" id="UP001331515"/>
    </source>
</evidence>
<reference evidence="2 3" key="1">
    <citation type="journal article" date="2023" name="Mol. Biol. Evol.">
        <title>Genomics of Secondarily Temperate Adaptation in the Only Non-Antarctic Icefish.</title>
        <authorList>
            <person name="Rivera-Colon A.G."/>
            <person name="Rayamajhi N."/>
            <person name="Minhas B.F."/>
            <person name="Madrigal G."/>
            <person name="Bilyk K.T."/>
            <person name="Yoon V."/>
            <person name="Hune M."/>
            <person name="Gregory S."/>
            <person name="Cheng C.H.C."/>
            <person name="Catchen J.M."/>
        </authorList>
    </citation>
    <scope>NUCLEOTIDE SEQUENCE [LARGE SCALE GENOMIC DNA]</scope>
    <source>
        <tissue evidence="2">White muscle</tissue>
    </source>
</reference>
<accession>A0AAN8DCM9</accession>
<feature type="region of interest" description="Disordered" evidence="1">
    <location>
        <begin position="76"/>
        <end position="111"/>
    </location>
</feature>
<protein>
    <submittedName>
        <fullName evidence="2">Uncharacterized protein</fullName>
    </submittedName>
</protein>
<dbReference type="AlphaFoldDB" id="A0AAN8DCM9"/>
<evidence type="ECO:0000313" key="2">
    <source>
        <dbReference type="EMBL" id="KAK5918348.1"/>
    </source>
</evidence>
<comment type="caution">
    <text evidence="2">The sequence shown here is derived from an EMBL/GenBank/DDBJ whole genome shotgun (WGS) entry which is preliminary data.</text>
</comment>
<name>A0AAN8DCM9_CHAGU</name>
<dbReference type="EMBL" id="JAURVH010001525">
    <property type="protein sequence ID" value="KAK5918348.1"/>
    <property type="molecule type" value="Genomic_DNA"/>
</dbReference>
<feature type="compositionally biased region" description="Basic and acidic residues" evidence="1">
    <location>
        <begin position="15"/>
        <end position="34"/>
    </location>
</feature>